<dbReference type="InterPro" id="IPR027477">
    <property type="entry name" value="Succ_DH/fumarate_Rdtase_cat_sf"/>
</dbReference>
<dbReference type="GO" id="GO:0016491">
    <property type="term" value="F:oxidoreductase activity"/>
    <property type="evidence" value="ECO:0007669"/>
    <property type="project" value="UniProtKB-KW"/>
</dbReference>
<dbReference type="EMBL" id="CP000542">
    <property type="protein sequence ID" value="ABM59091.1"/>
    <property type="molecule type" value="Genomic_DNA"/>
</dbReference>
<dbReference type="InterPro" id="IPR050315">
    <property type="entry name" value="FAD-oxidoreductase_2"/>
</dbReference>
<protein>
    <recommendedName>
        <fullName evidence="5">FAD-dependent oxidoreductase 2 FAD-binding domain-containing protein</fullName>
    </recommendedName>
</protein>
<keyword evidence="7" id="KW-1185">Reference proteome</keyword>
<evidence type="ECO:0000256" key="3">
    <source>
        <dbReference type="ARBA" id="ARBA00022827"/>
    </source>
</evidence>
<dbReference type="PANTHER" id="PTHR43400:SF10">
    <property type="entry name" value="3-OXOSTEROID 1-DEHYDROGENASE"/>
    <property type="match status" value="1"/>
</dbReference>
<dbReference type="SUPFAM" id="SSF56425">
    <property type="entry name" value="Succinate dehydrogenase/fumarate reductase flavoprotein, catalytic domain"/>
    <property type="match status" value="1"/>
</dbReference>
<dbReference type="STRING" id="391735.Veis_3367"/>
<keyword evidence="2" id="KW-0285">Flavoprotein</keyword>
<dbReference type="SUPFAM" id="SSF51905">
    <property type="entry name" value="FAD/NAD(P)-binding domain"/>
    <property type="match status" value="1"/>
</dbReference>
<dbReference type="HOGENOM" id="CLU_1844261_0_0_4"/>
<keyword evidence="4" id="KW-0560">Oxidoreductase</keyword>
<proteinExistence type="predicted"/>
<evidence type="ECO:0000256" key="2">
    <source>
        <dbReference type="ARBA" id="ARBA00022630"/>
    </source>
</evidence>
<evidence type="ECO:0000313" key="6">
    <source>
        <dbReference type="EMBL" id="ABM59091.1"/>
    </source>
</evidence>
<dbReference type="eggNOG" id="COG1053">
    <property type="taxonomic scope" value="Bacteria"/>
</dbReference>
<dbReference type="InterPro" id="IPR036188">
    <property type="entry name" value="FAD/NAD-bd_sf"/>
</dbReference>
<dbReference type="Proteomes" id="UP000000374">
    <property type="component" value="Chromosome"/>
</dbReference>
<accession>A1WN84</accession>
<dbReference type="PANTHER" id="PTHR43400">
    <property type="entry name" value="FUMARATE REDUCTASE"/>
    <property type="match status" value="1"/>
</dbReference>
<feature type="domain" description="FAD-dependent oxidoreductase 2 FAD-binding" evidence="5">
    <location>
        <begin position="2"/>
        <end position="113"/>
    </location>
</feature>
<dbReference type="Gene3D" id="3.90.700.10">
    <property type="entry name" value="Succinate dehydrogenase/fumarate reductase flavoprotein, catalytic domain"/>
    <property type="match status" value="1"/>
</dbReference>
<reference evidence="6" key="1">
    <citation type="submission" date="2006-12" db="EMBL/GenBank/DDBJ databases">
        <title>Complete sequence of Chromosome1 of Verminephrobacter eiseniae EF01-2.</title>
        <authorList>
            <consortium name="US DOE Joint Genome Institute"/>
            <person name="Copeland A."/>
            <person name="Lucas S."/>
            <person name="Lapidus A."/>
            <person name="Barry K."/>
            <person name="Detter J.C."/>
            <person name="Glavina del Rio T."/>
            <person name="Dalin E."/>
            <person name="Tice H."/>
            <person name="Pitluck S."/>
            <person name="Chertkov O."/>
            <person name="Brettin T."/>
            <person name="Bruce D."/>
            <person name="Han C."/>
            <person name="Tapia R."/>
            <person name="Gilna P."/>
            <person name="Schmutz J."/>
            <person name="Larimer F."/>
            <person name="Land M."/>
            <person name="Hauser L."/>
            <person name="Kyrpides N."/>
            <person name="Kim E."/>
            <person name="Stahl D."/>
            <person name="Richardson P."/>
        </authorList>
    </citation>
    <scope>NUCLEOTIDE SEQUENCE</scope>
    <source>
        <strain evidence="6">EF01-2</strain>
    </source>
</reference>
<comment type="cofactor">
    <cofactor evidence="1">
        <name>FAD</name>
        <dbReference type="ChEBI" id="CHEBI:57692"/>
    </cofactor>
</comment>
<dbReference type="AlphaFoldDB" id="A1WN84"/>
<dbReference type="Gene3D" id="3.50.50.60">
    <property type="entry name" value="FAD/NAD(P)-binding domain"/>
    <property type="match status" value="1"/>
</dbReference>
<keyword evidence="3" id="KW-0274">FAD</keyword>
<evidence type="ECO:0000313" key="7">
    <source>
        <dbReference type="Proteomes" id="UP000000374"/>
    </source>
</evidence>
<dbReference type="InterPro" id="IPR003953">
    <property type="entry name" value="FAD-dep_OxRdtase_2_FAD-bd"/>
</dbReference>
<dbReference type="KEGG" id="vei:Veis_3367"/>
<gene>
    <name evidence="6" type="ordered locus">Veis_3367</name>
</gene>
<evidence type="ECO:0000256" key="4">
    <source>
        <dbReference type="ARBA" id="ARBA00023002"/>
    </source>
</evidence>
<evidence type="ECO:0000259" key="5">
    <source>
        <dbReference type="Pfam" id="PF00890"/>
    </source>
</evidence>
<dbReference type="Pfam" id="PF00890">
    <property type="entry name" value="FAD_binding_2"/>
    <property type="match status" value="1"/>
</dbReference>
<dbReference type="GO" id="GO:0008202">
    <property type="term" value="P:steroid metabolic process"/>
    <property type="evidence" value="ECO:0007669"/>
    <property type="project" value="UniProtKB-ARBA"/>
</dbReference>
<evidence type="ECO:0000256" key="1">
    <source>
        <dbReference type="ARBA" id="ARBA00001974"/>
    </source>
</evidence>
<organism evidence="6 7">
    <name type="scientific">Verminephrobacter eiseniae (strain EF01-2)</name>
    <dbReference type="NCBI Taxonomy" id="391735"/>
    <lineage>
        <taxon>Bacteria</taxon>
        <taxon>Pseudomonadati</taxon>
        <taxon>Pseudomonadota</taxon>
        <taxon>Betaproteobacteria</taxon>
        <taxon>Burkholderiales</taxon>
        <taxon>Comamonadaceae</taxon>
        <taxon>Verminephrobacter</taxon>
    </lineage>
</organism>
<sequence>MDPSALQRTIAEFNEQARPGIDLLFGKGASAFDRFYGDPAHAGPNNCMGPLETPPFYVIRITAGSMGTLAGLKTDAVGRALNGNGRAIDGLYAVGNDMANVFQGACPGGGITLGPGMTFGYLAGLHAADRLSAHPVAAV</sequence>
<name>A1WN84_VEREI</name>